<name>A0A154V2K7_9MICO</name>
<feature type="chain" id="PRO_5007601492" evidence="2">
    <location>
        <begin position="49"/>
        <end position="153"/>
    </location>
</feature>
<protein>
    <submittedName>
        <fullName evidence="3">Uncharacterized protein</fullName>
    </submittedName>
</protein>
<evidence type="ECO:0000313" key="3">
    <source>
        <dbReference type="EMBL" id="KZC95603.1"/>
    </source>
</evidence>
<dbReference type="InterPro" id="IPR006311">
    <property type="entry name" value="TAT_signal"/>
</dbReference>
<evidence type="ECO:0000256" key="2">
    <source>
        <dbReference type="SAM" id="SignalP"/>
    </source>
</evidence>
<dbReference type="AlphaFoldDB" id="A0A154V2K7"/>
<sequence>MNGSTEITSTGTRRGGRRSTTRRRVIAALSVTAGAALATLAGATPAQAATPAFEIFYGPGCGGGGTASRVYTGFNAKEGWVNDTFTSSQWGTVGLGQPVREDAASIYVSNARVYIYTDGGDSPSWTAASTGACYDLPPGVRNHNTQWQTFRIN</sequence>
<gene>
    <name evidence="3" type="ORF">AWH51_07255</name>
</gene>
<dbReference type="EMBL" id="LQXA01000020">
    <property type="protein sequence ID" value="KZC95603.1"/>
    <property type="molecule type" value="Genomic_DNA"/>
</dbReference>
<comment type="caution">
    <text evidence="3">The sequence shown here is derived from an EMBL/GenBank/DDBJ whole genome shotgun (WGS) entry which is preliminary data.</text>
</comment>
<organism evidence="3 4">
    <name type="scientific">Clavibacter tessellarius</name>
    <dbReference type="NCBI Taxonomy" id="31965"/>
    <lineage>
        <taxon>Bacteria</taxon>
        <taxon>Bacillati</taxon>
        <taxon>Actinomycetota</taxon>
        <taxon>Actinomycetes</taxon>
        <taxon>Micrococcales</taxon>
        <taxon>Microbacteriaceae</taxon>
        <taxon>Clavibacter</taxon>
    </lineage>
</organism>
<dbReference type="PROSITE" id="PS51318">
    <property type="entry name" value="TAT"/>
    <property type="match status" value="1"/>
</dbReference>
<dbReference type="RefSeq" id="WP_063071082.1">
    <property type="nucleotide sequence ID" value="NZ_LQXA01000020.1"/>
</dbReference>
<feature type="region of interest" description="Disordered" evidence="1">
    <location>
        <begin position="1"/>
        <end position="22"/>
    </location>
</feature>
<evidence type="ECO:0000256" key="1">
    <source>
        <dbReference type="SAM" id="MobiDB-lite"/>
    </source>
</evidence>
<proteinExistence type="predicted"/>
<keyword evidence="2" id="KW-0732">Signal</keyword>
<feature type="signal peptide" evidence="2">
    <location>
        <begin position="1"/>
        <end position="48"/>
    </location>
</feature>
<evidence type="ECO:0000313" key="4">
    <source>
        <dbReference type="Proteomes" id="UP000076218"/>
    </source>
</evidence>
<reference evidence="3 4" key="1">
    <citation type="submission" date="2016-01" db="EMBL/GenBank/DDBJ databases">
        <title>Draft genome sequence of Clavibacter michiganensis subsp. tessellarius DOAB 609.</title>
        <authorList>
            <person name="Tambong J.T."/>
        </authorList>
    </citation>
    <scope>NUCLEOTIDE SEQUENCE [LARGE SCALE GENOMIC DNA]</scope>
    <source>
        <strain evidence="3 4">DOAB 609</strain>
    </source>
</reference>
<dbReference type="Proteomes" id="UP000076218">
    <property type="component" value="Unassembled WGS sequence"/>
</dbReference>
<accession>A0A154V2K7</accession>
<dbReference type="STRING" id="31965.AWH51_07255"/>
<dbReference type="OrthoDB" id="5125153at2"/>